<evidence type="ECO:0000313" key="1">
    <source>
        <dbReference type="EMBL" id="URD76862.1"/>
    </source>
</evidence>
<organism evidence="1 2">
    <name type="scientific">Musa troglodytarum</name>
    <name type="common">fe'i banana</name>
    <dbReference type="NCBI Taxonomy" id="320322"/>
    <lineage>
        <taxon>Eukaryota</taxon>
        <taxon>Viridiplantae</taxon>
        <taxon>Streptophyta</taxon>
        <taxon>Embryophyta</taxon>
        <taxon>Tracheophyta</taxon>
        <taxon>Spermatophyta</taxon>
        <taxon>Magnoliopsida</taxon>
        <taxon>Liliopsida</taxon>
        <taxon>Zingiberales</taxon>
        <taxon>Musaceae</taxon>
        <taxon>Musa</taxon>
    </lineage>
</organism>
<dbReference type="Pfam" id="PF04398">
    <property type="entry name" value="DUF538"/>
    <property type="match status" value="1"/>
</dbReference>
<dbReference type="PANTHER" id="PTHR31676">
    <property type="entry name" value="T31J12.3 PROTEIN-RELATED"/>
    <property type="match status" value="1"/>
</dbReference>
<dbReference type="InterPro" id="IPR007493">
    <property type="entry name" value="DUF538"/>
</dbReference>
<dbReference type="Gene3D" id="2.30.240.10">
    <property type="entry name" value="At5g01610-like"/>
    <property type="match status" value="1"/>
</dbReference>
<proteinExistence type="predicted"/>
<dbReference type="OrthoDB" id="1927821at2759"/>
<gene>
    <name evidence="1" type="ORF">MUK42_33743</name>
</gene>
<dbReference type="InterPro" id="IPR036758">
    <property type="entry name" value="At5g01610-like"/>
</dbReference>
<accession>A0A9E7JDR3</accession>
<reference evidence="1" key="1">
    <citation type="submission" date="2022-05" db="EMBL/GenBank/DDBJ databases">
        <title>The Musa troglodytarum L. genome provides insights into the mechanism of non-climacteric behaviour and enrichment of carotenoids.</title>
        <authorList>
            <person name="Wang J."/>
        </authorList>
    </citation>
    <scope>NUCLEOTIDE SEQUENCE</scope>
    <source>
        <tissue evidence="1">Leaf</tissue>
    </source>
</reference>
<protein>
    <submittedName>
        <fullName evidence="1">Uncharacterized protein</fullName>
    </submittedName>
</protein>
<dbReference type="Proteomes" id="UP001055439">
    <property type="component" value="Chromosome 1"/>
</dbReference>
<evidence type="ECO:0000313" key="2">
    <source>
        <dbReference type="Proteomes" id="UP001055439"/>
    </source>
</evidence>
<dbReference type="EMBL" id="CP097502">
    <property type="protein sequence ID" value="URD76862.1"/>
    <property type="molecule type" value="Genomic_DNA"/>
</dbReference>
<name>A0A9E7JDR3_9LILI</name>
<dbReference type="AlphaFoldDB" id="A0A9E7JDR3"/>
<sequence>MAAFVEERKMKKITGVKTKELLLWLTVVEVFIDDRSSGKITFKTGTELSDSFSVSALKLKE</sequence>
<dbReference type="PANTHER" id="PTHR31676:SF191">
    <property type="entry name" value="OS07G0120650 PROTEIN"/>
    <property type="match status" value="1"/>
</dbReference>
<dbReference type="SUPFAM" id="SSF141562">
    <property type="entry name" value="At5g01610-like"/>
    <property type="match status" value="1"/>
</dbReference>
<keyword evidence="2" id="KW-1185">Reference proteome</keyword>